<proteinExistence type="predicted"/>
<protein>
    <submittedName>
        <fullName evidence="1">Uncharacterized protein</fullName>
    </submittedName>
</protein>
<sequence length="174" mass="19975">MLKKLIYTMITMNVLVIGFATIETKAMMSPEETLKMIGDTLERIEDQEEQLAEYDRVLEFKSYDKDIGLHVNPAEVGQEVSYSFNVMDEDEKVELEMSITADLIADETVYEHLGMNDLYTILDSQNDSMIWAIIDFELTVEDSEVDVSHTIHADDFGIYFTRMPDNSIMGSSFR</sequence>
<evidence type="ECO:0000313" key="1">
    <source>
        <dbReference type="EMBL" id="SEV88367.1"/>
    </source>
</evidence>
<dbReference type="AlphaFoldDB" id="A0A662Z479"/>
<dbReference type="EMBL" id="FOIT01000001">
    <property type="protein sequence ID" value="SEV88367.1"/>
    <property type="molecule type" value="Genomic_DNA"/>
</dbReference>
<gene>
    <name evidence="1" type="ORF">SAMN05192557_0716</name>
</gene>
<accession>A0A662Z479</accession>
<dbReference type="Proteomes" id="UP000243605">
    <property type="component" value="Unassembled WGS sequence"/>
</dbReference>
<keyword evidence="2" id="KW-1185">Reference proteome</keyword>
<dbReference type="RefSeq" id="WP_091473939.1">
    <property type="nucleotide sequence ID" value="NZ_FOIT01000001.1"/>
</dbReference>
<organism evidence="1 2">
    <name type="scientific">Aliicoccus persicus</name>
    <dbReference type="NCBI Taxonomy" id="930138"/>
    <lineage>
        <taxon>Bacteria</taxon>
        <taxon>Bacillati</taxon>
        <taxon>Bacillota</taxon>
        <taxon>Bacilli</taxon>
        <taxon>Bacillales</taxon>
        <taxon>Staphylococcaceae</taxon>
        <taxon>Aliicoccus</taxon>
    </lineage>
</organism>
<evidence type="ECO:0000313" key="2">
    <source>
        <dbReference type="Proteomes" id="UP000243605"/>
    </source>
</evidence>
<name>A0A662Z479_9STAP</name>
<reference evidence="1 2" key="1">
    <citation type="submission" date="2016-10" db="EMBL/GenBank/DDBJ databases">
        <authorList>
            <person name="Varghese N."/>
            <person name="Submissions S."/>
        </authorList>
    </citation>
    <scope>NUCLEOTIDE SEQUENCE [LARGE SCALE GENOMIC DNA]</scope>
    <source>
        <strain evidence="1 2">IBRC-M10081</strain>
    </source>
</reference>